<sequence>MQEEDQFHPVQAPRSIQHRNHRLRREEEHRDPHRPLLSPLPRQEALSQGLQNHPRDRNPSSSSSSSTSASSSAAAASASSSSSSAAASASSSSAASASASSSLFLPSAGMDGLSATDLL</sequence>
<reference evidence="2" key="2">
    <citation type="submission" date="2023-06" db="EMBL/GenBank/DDBJ databases">
        <authorList>
            <person name="Ma L."/>
            <person name="Liu K.-W."/>
            <person name="Li Z."/>
            <person name="Hsiao Y.-Y."/>
            <person name="Qi Y."/>
            <person name="Fu T."/>
            <person name="Tang G."/>
            <person name="Zhang D."/>
            <person name="Sun W.-H."/>
            <person name="Liu D.-K."/>
            <person name="Li Y."/>
            <person name="Chen G.-Z."/>
            <person name="Liu X.-D."/>
            <person name="Liao X.-Y."/>
            <person name="Jiang Y.-T."/>
            <person name="Yu X."/>
            <person name="Hao Y."/>
            <person name="Huang J."/>
            <person name="Zhao X.-W."/>
            <person name="Ke S."/>
            <person name="Chen Y.-Y."/>
            <person name="Wu W.-L."/>
            <person name="Hsu J.-L."/>
            <person name="Lin Y.-F."/>
            <person name="Huang M.-D."/>
            <person name="Li C.-Y."/>
            <person name="Huang L."/>
            <person name="Wang Z.-W."/>
            <person name="Zhao X."/>
            <person name="Zhong W.-Y."/>
            <person name="Peng D.-H."/>
            <person name="Ahmad S."/>
            <person name="Lan S."/>
            <person name="Zhang J.-S."/>
            <person name="Tsai W.-C."/>
            <person name="Van De Peer Y."/>
            <person name="Liu Z.-J."/>
        </authorList>
    </citation>
    <scope>NUCLEOTIDE SEQUENCE</scope>
    <source>
        <strain evidence="2">SCP</strain>
        <tissue evidence="2">Leaves</tissue>
    </source>
</reference>
<comment type="caution">
    <text evidence="2">The sequence shown here is derived from an EMBL/GenBank/DDBJ whole genome shotgun (WGS) entry which is preliminary data.</text>
</comment>
<dbReference type="EMBL" id="JAUJYN010000004">
    <property type="protein sequence ID" value="KAK1274043.1"/>
    <property type="molecule type" value="Genomic_DNA"/>
</dbReference>
<evidence type="ECO:0000313" key="3">
    <source>
        <dbReference type="Proteomes" id="UP001179952"/>
    </source>
</evidence>
<proteinExistence type="predicted"/>
<protein>
    <submittedName>
        <fullName evidence="2">Uncharacterized protein</fullName>
    </submittedName>
</protein>
<accession>A0AAV9BDA4</accession>
<dbReference type="AlphaFoldDB" id="A0AAV9BDA4"/>
<name>A0AAV9BDA4_ACOGR</name>
<evidence type="ECO:0000313" key="2">
    <source>
        <dbReference type="EMBL" id="KAK1274043.1"/>
    </source>
</evidence>
<feature type="compositionally biased region" description="Low complexity" evidence="1">
    <location>
        <begin position="60"/>
        <end position="102"/>
    </location>
</feature>
<gene>
    <name evidence="2" type="ORF">QJS04_geneDACA018331</name>
</gene>
<keyword evidence="3" id="KW-1185">Reference proteome</keyword>
<reference evidence="2" key="1">
    <citation type="journal article" date="2023" name="Nat. Commun.">
        <title>Diploid and tetraploid genomes of Acorus and the evolution of monocots.</title>
        <authorList>
            <person name="Ma L."/>
            <person name="Liu K.W."/>
            <person name="Li Z."/>
            <person name="Hsiao Y.Y."/>
            <person name="Qi Y."/>
            <person name="Fu T."/>
            <person name="Tang G.D."/>
            <person name="Zhang D."/>
            <person name="Sun W.H."/>
            <person name="Liu D.K."/>
            <person name="Li Y."/>
            <person name="Chen G.Z."/>
            <person name="Liu X.D."/>
            <person name="Liao X.Y."/>
            <person name="Jiang Y.T."/>
            <person name="Yu X."/>
            <person name="Hao Y."/>
            <person name="Huang J."/>
            <person name="Zhao X.W."/>
            <person name="Ke S."/>
            <person name="Chen Y.Y."/>
            <person name="Wu W.L."/>
            <person name="Hsu J.L."/>
            <person name="Lin Y.F."/>
            <person name="Huang M.D."/>
            <person name="Li C.Y."/>
            <person name="Huang L."/>
            <person name="Wang Z.W."/>
            <person name="Zhao X."/>
            <person name="Zhong W.Y."/>
            <person name="Peng D.H."/>
            <person name="Ahmad S."/>
            <person name="Lan S."/>
            <person name="Zhang J.S."/>
            <person name="Tsai W.C."/>
            <person name="Van de Peer Y."/>
            <person name="Liu Z.J."/>
        </authorList>
    </citation>
    <scope>NUCLEOTIDE SEQUENCE</scope>
    <source>
        <strain evidence="2">SCP</strain>
    </source>
</reference>
<feature type="region of interest" description="Disordered" evidence="1">
    <location>
        <begin position="1"/>
        <end position="119"/>
    </location>
</feature>
<evidence type="ECO:0000256" key="1">
    <source>
        <dbReference type="SAM" id="MobiDB-lite"/>
    </source>
</evidence>
<dbReference type="Proteomes" id="UP001179952">
    <property type="component" value="Unassembled WGS sequence"/>
</dbReference>
<organism evidence="2 3">
    <name type="scientific">Acorus gramineus</name>
    <name type="common">Dwarf sweet flag</name>
    <dbReference type="NCBI Taxonomy" id="55184"/>
    <lineage>
        <taxon>Eukaryota</taxon>
        <taxon>Viridiplantae</taxon>
        <taxon>Streptophyta</taxon>
        <taxon>Embryophyta</taxon>
        <taxon>Tracheophyta</taxon>
        <taxon>Spermatophyta</taxon>
        <taxon>Magnoliopsida</taxon>
        <taxon>Liliopsida</taxon>
        <taxon>Acoraceae</taxon>
        <taxon>Acorus</taxon>
    </lineage>
</organism>
<feature type="compositionally biased region" description="Basic and acidic residues" evidence="1">
    <location>
        <begin position="24"/>
        <end position="34"/>
    </location>
</feature>